<dbReference type="AlphaFoldDB" id="A0A392U545"/>
<dbReference type="Proteomes" id="UP000265520">
    <property type="component" value="Unassembled WGS sequence"/>
</dbReference>
<keyword evidence="2" id="KW-1185">Reference proteome</keyword>
<reference evidence="1 2" key="1">
    <citation type="journal article" date="2018" name="Front. Plant Sci.">
        <title>Red Clover (Trifolium pratense) and Zigzag Clover (T. medium) - A Picture of Genomic Similarities and Differences.</title>
        <authorList>
            <person name="Dluhosova J."/>
            <person name="Istvanek J."/>
            <person name="Nedelnik J."/>
            <person name="Repkova J."/>
        </authorList>
    </citation>
    <scope>NUCLEOTIDE SEQUENCE [LARGE SCALE GENOMIC DNA]</scope>
    <source>
        <strain evidence="2">cv. 10/8</strain>
        <tissue evidence="1">Leaf</tissue>
    </source>
</reference>
<dbReference type="EMBL" id="LXQA010725271">
    <property type="protein sequence ID" value="MCI67854.1"/>
    <property type="molecule type" value="Genomic_DNA"/>
</dbReference>
<name>A0A392U545_9FABA</name>
<feature type="non-terminal residue" evidence="1">
    <location>
        <position position="1"/>
    </location>
</feature>
<protein>
    <submittedName>
        <fullName evidence="1">Uncharacterized protein</fullName>
    </submittedName>
</protein>
<comment type="caution">
    <text evidence="1">The sequence shown here is derived from an EMBL/GenBank/DDBJ whole genome shotgun (WGS) entry which is preliminary data.</text>
</comment>
<accession>A0A392U545</accession>
<proteinExistence type="predicted"/>
<evidence type="ECO:0000313" key="2">
    <source>
        <dbReference type="Proteomes" id="UP000265520"/>
    </source>
</evidence>
<evidence type="ECO:0000313" key="1">
    <source>
        <dbReference type="EMBL" id="MCI67854.1"/>
    </source>
</evidence>
<sequence length="54" mass="6031">PPRHGPVCRPSDPHHSLRHQVVLANFPLLALRRFGSGIGVGNTTGYMNEWNEKL</sequence>
<organism evidence="1 2">
    <name type="scientific">Trifolium medium</name>
    <dbReference type="NCBI Taxonomy" id="97028"/>
    <lineage>
        <taxon>Eukaryota</taxon>
        <taxon>Viridiplantae</taxon>
        <taxon>Streptophyta</taxon>
        <taxon>Embryophyta</taxon>
        <taxon>Tracheophyta</taxon>
        <taxon>Spermatophyta</taxon>
        <taxon>Magnoliopsida</taxon>
        <taxon>eudicotyledons</taxon>
        <taxon>Gunneridae</taxon>
        <taxon>Pentapetalae</taxon>
        <taxon>rosids</taxon>
        <taxon>fabids</taxon>
        <taxon>Fabales</taxon>
        <taxon>Fabaceae</taxon>
        <taxon>Papilionoideae</taxon>
        <taxon>50 kb inversion clade</taxon>
        <taxon>NPAAA clade</taxon>
        <taxon>Hologalegina</taxon>
        <taxon>IRL clade</taxon>
        <taxon>Trifolieae</taxon>
        <taxon>Trifolium</taxon>
    </lineage>
</organism>